<feature type="domain" description="5'-Nucleotidase C-terminal" evidence="4">
    <location>
        <begin position="392"/>
        <end position="533"/>
    </location>
</feature>
<dbReference type="InterPro" id="IPR029052">
    <property type="entry name" value="Metallo-depent_PP-like"/>
</dbReference>
<dbReference type="InterPro" id="IPR008334">
    <property type="entry name" value="5'-Nucleotdase_C"/>
</dbReference>
<dbReference type="RefSeq" id="WP_270919188.1">
    <property type="nucleotide sequence ID" value="NZ_CP127247.1"/>
</dbReference>
<dbReference type="AlphaFoldDB" id="A0A9Y2P692"/>
<evidence type="ECO:0000256" key="1">
    <source>
        <dbReference type="ARBA" id="ARBA00022729"/>
    </source>
</evidence>
<evidence type="ECO:0000259" key="4">
    <source>
        <dbReference type="Pfam" id="PF02872"/>
    </source>
</evidence>
<dbReference type="GO" id="GO:0016787">
    <property type="term" value="F:hydrolase activity"/>
    <property type="evidence" value="ECO:0007669"/>
    <property type="project" value="UniProtKB-KW"/>
</dbReference>
<name>A0A9Y2P692_9RHOB</name>
<dbReference type="Gene3D" id="3.60.21.10">
    <property type="match status" value="1"/>
</dbReference>
<dbReference type="Pfam" id="PF02872">
    <property type="entry name" value="5_nucleotid_C"/>
    <property type="match status" value="1"/>
</dbReference>
<dbReference type="InterPro" id="IPR006179">
    <property type="entry name" value="5_nucleotidase/apyrase"/>
</dbReference>
<keyword evidence="6" id="KW-1185">Reference proteome</keyword>
<keyword evidence="2" id="KW-0547">Nucleotide-binding</keyword>
<dbReference type="PRINTS" id="PR01607">
    <property type="entry name" value="APYRASEFAMLY"/>
</dbReference>
<gene>
    <name evidence="5" type="ORF">QPJ95_09900</name>
</gene>
<evidence type="ECO:0000313" key="6">
    <source>
        <dbReference type="Proteomes" id="UP001238334"/>
    </source>
</evidence>
<reference evidence="5 6" key="1">
    <citation type="submission" date="2023-06" db="EMBL/GenBank/DDBJ databases">
        <title>Parasedimentitalea psychrophila sp. nov., a psychrophilic bacterium isolated from deep-sea sediment.</title>
        <authorList>
            <person name="Li A."/>
        </authorList>
    </citation>
    <scope>NUCLEOTIDE SEQUENCE [LARGE SCALE GENOMIC DNA]</scope>
    <source>
        <strain evidence="5 6">QS115</strain>
    </source>
</reference>
<dbReference type="Proteomes" id="UP001238334">
    <property type="component" value="Chromosome"/>
</dbReference>
<dbReference type="KEGG" id="ppso:QPJ95_09900"/>
<keyword evidence="1" id="KW-0732">Signal</keyword>
<accession>A0A9Y2P692</accession>
<evidence type="ECO:0000256" key="2">
    <source>
        <dbReference type="RuleBase" id="RU362119"/>
    </source>
</evidence>
<comment type="similarity">
    <text evidence="2">Belongs to the 5'-nucleotidase family.</text>
</comment>
<dbReference type="Pfam" id="PF00149">
    <property type="entry name" value="Metallophos"/>
    <property type="match status" value="1"/>
</dbReference>
<protein>
    <submittedName>
        <fullName evidence="5">5'-nucleotidase C-terminal domain-containing protein</fullName>
    </submittedName>
</protein>
<feature type="domain" description="Calcineurin-like phosphoesterase" evidence="3">
    <location>
        <begin position="16"/>
        <end position="250"/>
    </location>
</feature>
<proteinExistence type="inferred from homology"/>
<dbReference type="GO" id="GO:0030288">
    <property type="term" value="C:outer membrane-bounded periplasmic space"/>
    <property type="evidence" value="ECO:0007669"/>
    <property type="project" value="TreeGrafter"/>
</dbReference>
<dbReference type="PANTHER" id="PTHR11575">
    <property type="entry name" value="5'-NUCLEOTIDASE-RELATED"/>
    <property type="match status" value="1"/>
</dbReference>
<dbReference type="Gene3D" id="3.90.780.10">
    <property type="entry name" value="5'-Nucleotidase, C-terminal domain"/>
    <property type="match status" value="1"/>
</dbReference>
<dbReference type="GO" id="GO:0009166">
    <property type="term" value="P:nucleotide catabolic process"/>
    <property type="evidence" value="ECO:0007669"/>
    <property type="project" value="InterPro"/>
</dbReference>
<dbReference type="InterPro" id="IPR036907">
    <property type="entry name" value="5'-Nucleotdase_C_sf"/>
</dbReference>
<dbReference type="PANTHER" id="PTHR11575:SF6">
    <property type="entry name" value="2',3'-CYCLIC-NUCLEOTIDE 2'-PHOSPHODIESTERASE_3'-NUCLEOTIDASE"/>
    <property type="match status" value="1"/>
</dbReference>
<dbReference type="EMBL" id="CP127247">
    <property type="protein sequence ID" value="WIY27194.1"/>
    <property type="molecule type" value="Genomic_DNA"/>
</dbReference>
<evidence type="ECO:0000259" key="3">
    <source>
        <dbReference type="Pfam" id="PF00149"/>
    </source>
</evidence>
<evidence type="ECO:0000313" key="5">
    <source>
        <dbReference type="EMBL" id="WIY27194.1"/>
    </source>
</evidence>
<dbReference type="SUPFAM" id="SSF56300">
    <property type="entry name" value="Metallo-dependent phosphatases"/>
    <property type="match status" value="1"/>
</dbReference>
<sequence length="617" mass="65912">MLTEPDPPDLPHQVSLRVLATTDLHMNLLGYDYYGDRADPGIGLSRTATLIASARSEASGFGAATLLLDNGDSLQGAPLGDQPEGTALHPLMRAFQVLNYDAIGLGNHDFNFGIETLAHILRDAPCPAICSNMTAETPETELPFTASVVLERRIPAHPNAPPVRIGLLSVLPEQTLQWDAHQLKGRVQVINMVQAARSTSATLRAAGCDVIIALAHTGIGHIADPDDTENALQQLALIDDIDALIGGHTHLHLPDPATPIAKPVVMPGAYGSHLGVIDLQLRHSHDGWTLAGWECGLRAIAQRSDTGELIPQVSEDSTLVAALEKDHAATLKRINQPVGHSAQSLHSFFTFFAPDRALALVASAQAAALRPLLAGSDASELPLLSAVSPCKFGARTGPSHFTDVAAGPLCRRHVADLHVFPNALNAITLSGAMVVEWLEMSAGLFNQLIPGTCSTALVNPDRAGHNFDVLHGLDYQIDLSVPARFHASGKLAEPQAHRIRNPRWNGQPIDPDQQFVVAVNSHRAVGGGNFQMVLQAKQLSLPKRPIRDILYDYLDGTLPTDPLAAAAPPWCLARLPGTQAIVYTGPAARAYLDELAHLDLAAPRLTPDGFLQLQIPL</sequence>
<keyword evidence="2" id="KW-0378">Hydrolase</keyword>
<dbReference type="InterPro" id="IPR004843">
    <property type="entry name" value="Calcineurin-like_PHP"/>
</dbReference>
<dbReference type="GO" id="GO:0000166">
    <property type="term" value="F:nucleotide binding"/>
    <property type="evidence" value="ECO:0007669"/>
    <property type="project" value="UniProtKB-KW"/>
</dbReference>
<organism evidence="5 6">
    <name type="scientific">Parasedimentitalea psychrophila</name>
    <dbReference type="NCBI Taxonomy" id="2997337"/>
    <lineage>
        <taxon>Bacteria</taxon>
        <taxon>Pseudomonadati</taxon>
        <taxon>Pseudomonadota</taxon>
        <taxon>Alphaproteobacteria</taxon>
        <taxon>Rhodobacterales</taxon>
        <taxon>Paracoccaceae</taxon>
        <taxon>Parasedimentitalea</taxon>
    </lineage>
</organism>
<dbReference type="SUPFAM" id="SSF55816">
    <property type="entry name" value="5'-nucleotidase (syn. UDP-sugar hydrolase), C-terminal domain"/>
    <property type="match status" value="1"/>
</dbReference>